<evidence type="ECO:0000256" key="4">
    <source>
        <dbReference type="ARBA" id="ARBA00022679"/>
    </source>
</evidence>
<keyword evidence="3 10" id="KW-0489">Methyltransferase</keyword>
<evidence type="ECO:0000259" key="9">
    <source>
        <dbReference type="PROSITE" id="PS50280"/>
    </source>
</evidence>
<evidence type="ECO:0000256" key="1">
    <source>
        <dbReference type="ARBA" id="ARBA00004286"/>
    </source>
</evidence>
<dbReference type="PANTHER" id="PTHR46223">
    <property type="entry name" value="HISTONE-LYSINE N-METHYLTRANSFERASE SUV39H"/>
    <property type="match status" value="1"/>
</dbReference>
<dbReference type="GO" id="GO:0005694">
    <property type="term" value="C:chromosome"/>
    <property type="evidence" value="ECO:0007669"/>
    <property type="project" value="UniProtKB-SubCell"/>
</dbReference>
<feature type="domain" description="SET" evidence="9">
    <location>
        <begin position="295"/>
        <end position="425"/>
    </location>
</feature>
<dbReference type="EMBL" id="JWZX01001831">
    <property type="protein sequence ID" value="KOO32183.1"/>
    <property type="molecule type" value="Genomic_DNA"/>
</dbReference>
<proteinExistence type="predicted"/>
<keyword evidence="2" id="KW-0158">Chromosome</keyword>
<gene>
    <name evidence="10" type="ORF">Ctob_005483</name>
</gene>
<evidence type="ECO:0000256" key="3">
    <source>
        <dbReference type="ARBA" id="ARBA00022603"/>
    </source>
</evidence>
<dbReference type="OrthoDB" id="5792673at2759"/>
<feature type="region of interest" description="Disordered" evidence="8">
    <location>
        <begin position="1"/>
        <end position="42"/>
    </location>
</feature>
<dbReference type="SMART" id="SM00317">
    <property type="entry name" value="SET"/>
    <property type="match status" value="1"/>
</dbReference>
<evidence type="ECO:0000256" key="2">
    <source>
        <dbReference type="ARBA" id="ARBA00022454"/>
    </source>
</evidence>
<dbReference type="Proteomes" id="UP000037460">
    <property type="component" value="Unassembled WGS sequence"/>
</dbReference>
<dbReference type="InterPro" id="IPR050973">
    <property type="entry name" value="H3K9_Histone-Lys_N-MTase"/>
</dbReference>
<keyword evidence="5" id="KW-0949">S-adenosyl-L-methionine</keyword>
<evidence type="ECO:0000256" key="7">
    <source>
        <dbReference type="ARBA" id="ARBA00022833"/>
    </source>
</evidence>
<name>A0A0M0K1B7_9EUKA</name>
<evidence type="ECO:0000313" key="11">
    <source>
        <dbReference type="Proteomes" id="UP000037460"/>
    </source>
</evidence>
<dbReference type="AlphaFoldDB" id="A0A0M0K1B7"/>
<accession>A0A0M0K1B7</accession>
<reference evidence="11" key="1">
    <citation type="journal article" date="2015" name="PLoS Genet.">
        <title>Genome Sequence and Transcriptome Analyses of Chrysochromulina tobin: Metabolic Tools for Enhanced Algal Fitness in the Prominent Order Prymnesiales (Haptophyceae).</title>
        <authorList>
            <person name="Hovde B.T."/>
            <person name="Deodato C.R."/>
            <person name="Hunsperger H.M."/>
            <person name="Ryken S.A."/>
            <person name="Yost W."/>
            <person name="Jha R.K."/>
            <person name="Patterson J."/>
            <person name="Monnat R.J. Jr."/>
            <person name="Barlow S.B."/>
            <person name="Starkenburg S.R."/>
            <person name="Cattolico R.A."/>
        </authorList>
    </citation>
    <scope>NUCLEOTIDE SEQUENCE</scope>
    <source>
        <strain evidence="11">CCMP291</strain>
    </source>
</reference>
<comment type="caution">
    <text evidence="10">The sequence shown here is derived from an EMBL/GenBank/DDBJ whole genome shotgun (WGS) entry which is preliminary data.</text>
</comment>
<evidence type="ECO:0000256" key="8">
    <source>
        <dbReference type="SAM" id="MobiDB-lite"/>
    </source>
</evidence>
<dbReference type="Gene3D" id="2.170.270.10">
    <property type="entry name" value="SET domain"/>
    <property type="match status" value="1"/>
</dbReference>
<evidence type="ECO:0000256" key="5">
    <source>
        <dbReference type="ARBA" id="ARBA00022691"/>
    </source>
</evidence>
<dbReference type="GO" id="GO:0046872">
    <property type="term" value="F:metal ion binding"/>
    <property type="evidence" value="ECO:0007669"/>
    <property type="project" value="UniProtKB-KW"/>
</dbReference>
<dbReference type="SUPFAM" id="SSF82199">
    <property type="entry name" value="SET domain"/>
    <property type="match status" value="1"/>
</dbReference>
<dbReference type="InterPro" id="IPR046341">
    <property type="entry name" value="SET_dom_sf"/>
</dbReference>
<dbReference type="Pfam" id="PF00856">
    <property type="entry name" value="SET"/>
    <property type="match status" value="1"/>
</dbReference>
<dbReference type="GO" id="GO:0008168">
    <property type="term" value="F:methyltransferase activity"/>
    <property type="evidence" value="ECO:0007669"/>
    <property type="project" value="UniProtKB-KW"/>
</dbReference>
<evidence type="ECO:0000313" key="10">
    <source>
        <dbReference type="EMBL" id="KOO32183.1"/>
    </source>
</evidence>
<dbReference type="PANTHER" id="PTHR46223:SF3">
    <property type="entry name" value="HISTONE-LYSINE N-METHYLTRANSFERASE SET-23"/>
    <property type="match status" value="1"/>
</dbReference>
<dbReference type="GO" id="GO:0032259">
    <property type="term" value="P:methylation"/>
    <property type="evidence" value="ECO:0007669"/>
    <property type="project" value="UniProtKB-KW"/>
</dbReference>
<keyword evidence="4 10" id="KW-0808">Transferase</keyword>
<dbReference type="InterPro" id="IPR001214">
    <property type="entry name" value="SET_dom"/>
</dbReference>
<evidence type="ECO:0000256" key="6">
    <source>
        <dbReference type="ARBA" id="ARBA00022723"/>
    </source>
</evidence>
<sequence>MMEGMVEGAGGALTPPNLCDECDEDEDEAAKEQPYSRTSNDDASQLRLCGTTCRGWGLGGELGDAAGLGRLLNCCEHSPFAAAVRAGYVERALLLYNASHTSPQGAGTLSAGTKLTPVEEDGEENDRGSVPAMLGTVAHALFEREMSVSMRHLLLLLAARAALPTAGSKAQLDAAQNACGARGWWPAGLTDVANGAERRTTIRWSEKAGLSNLPPFVYVCENVMVDVTPQWAAGAANGGCKCCKPLSKCGSGTKPVCTDTCRACRGKQQECGYACTCITSPVKCRNRKLQAGLVCPLKLEYFGPQKGWGVKACEFIKQGDFVIEYIGEVISHQEMERRSVACDEEDRYVFTLNGRGGAGKDRDKDGCYIDAHAVRNLAAFINFGCAPNLEPRRVRSLSGDKRLDRVAFYAKRDIEAGTELTYRRDADAVSKAKRSMIECKCGAGAVCMGFL</sequence>
<organism evidence="10 11">
    <name type="scientific">Chrysochromulina tobinii</name>
    <dbReference type="NCBI Taxonomy" id="1460289"/>
    <lineage>
        <taxon>Eukaryota</taxon>
        <taxon>Haptista</taxon>
        <taxon>Haptophyta</taxon>
        <taxon>Prymnesiophyceae</taxon>
        <taxon>Prymnesiales</taxon>
        <taxon>Chrysochromulinaceae</taxon>
        <taxon>Chrysochromulina</taxon>
    </lineage>
</organism>
<comment type="subcellular location">
    <subcellularLocation>
        <location evidence="1">Chromosome</location>
    </subcellularLocation>
</comment>
<keyword evidence="7" id="KW-0862">Zinc</keyword>
<dbReference type="PROSITE" id="PS50280">
    <property type="entry name" value="SET"/>
    <property type="match status" value="1"/>
</dbReference>
<keyword evidence="6" id="KW-0479">Metal-binding</keyword>
<feature type="compositionally biased region" description="Acidic residues" evidence="8">
    <location>
        <begin position="20"/>
        <end position="29"/>
    </location>
</feature>
<keyword evidence="11" id="KW-1185">Reference proteome</keyword>
<protein>
    <submittedName>
        <fullName evidence="10">Histone-lysine n-methyltransferase ehmt2-like protein</fullName>
    </submittedName>
</protein>